<dbReference type="AlphaFoldDB" id="A0A6V8K312"/>
<proteinExistence type="predicted"/>
<feature type="domain" description="GFO/IDH/MocA-like oxidoreductase" evidence="3">
    <location>
        <begin position="135"/>
        <end position="278"/>
    </location>
</feature>
<dbReference type="Pfam" id="PF22725">
    <property type="entry name" value="GFO_IDH_MocA_C3"/>
    <property type="match status" value="1"/>
</dbReference>
<dbReference type="SUPFAM" id="SSF51735">
    <property type="entry name" value="NAD(P)-binding Rossmann-fold domains"/>
    <property type="match status" value="1"/>
</dbReference>
<dbReference type="InterPro" id="IPR036291">
    <property type="entry name" value="NAD(P)-bd_dom_sf"/>
</dbReference>
<dbReference type="GO" id="GO:0016491">
    <property type="term" value="F:oxidoreductase activity"/>
    <property type="evidence" value="ECO:0007669"/>
    <property type="project" value="UniProtKB-KW"/>
</dbReference>
<name>A0A6V8K312_9ACTN</name>
<protein>
    <submittedName>
        <fullName evidence="4">Oxidoreductase</fullName>
    </submittedName>
</protein>
<keyword evidence="1" id="KW-0560">Oxidoreductase</keyword>
<evidence type="ECO:0000259" key="2">
    <source>
        <dbReference type="Pfam" id="PF01408"/>
    </source>
</evidence>
<evidence type="ECO:0000256" key="1">
    <source>
        <dbReference type="ARBA" id="ARBA00023002"/>
    </source>
</evidence>
<evidence type="ECO:0000259" key="3">
    <source>
        <dbReference type="Pfam" id="PF22725"/>
    </source>
</evidence>
<dbReference type="PANTHER" id="PTHR43818:SF11">
    <property type="entry name" value="BCDNA.GH03377"/>
    <property type="match status" value="1"/>
</dbReference>
<dbReference type="GO" id="GO:0000166">
    <property type="term" value="F:nucleotide binding"/>
    <property type="evidence" value="ECO:0007669"/>
    <property type="project" value="InterPro"/>
</dbReference>
<dbReference type="InterPro" id="IPR055170">
    <property type="entry name" value="GFO_IDH_MocA-like_dom"/>
</dbReference>
<dbReference type="PANTHER" id="PTHR43818">
    <property type="entry name" value="BCDNA.GH03377"/>
    <property type="match status" value="1"/>
</dbReference>
<keyword evidence="5" id="KW-1185">Reference proteome</keyword>
<feature type="domain" description="Gfo/Idh/MocA-like oxidoreductase N-terminal" evidence="2">
    <location>
        <begin position="2"/>
        <end position="126"/>
    </location>
</feature>
<dbReference type="InterPro" id="IPR000683">
    <property type="entry name" value="Gfo/Idh/MocA-like_OxRdtase_N"/>
</dbReference>
<dbReference type="Pfam" id="PF01408">
    <property type="entry name" value="GFO_IDH_MocA"/>
    <property type="match status" value="1"/>
</dbReference>
<reference evidence="4 5" key="1">
    <citation type="submission" date="2020-03" db="EMBL/GenBank/DDBJ databases">
        <title>Whole genome shotgun sequence of Phytohabitans houttuyneae NBRC 108639.</title>
        <authorList>
            <person name="Komaki H."/>
            <person name="Tamura T."/>
        </authorList>
    </citation>
    <scope>NUCLEOTIDE SEQUENCE [LARGE SCALE GENOMIC DNA]</scope>
    <source>
        <strain evidence="4 5">NBRC 108639</strain>
    </source>
</reference>
<evidence type="ECO:0000313" key="5">
    <source>
        <dbReference type="Proteomes" id="UP000482800"/>
    </source>
</evidence>
<dbReference type="InterPro" id="IPR050463">
    <property type="entry name" value="Gfo/Idh/MocA_oxidrdct_glycsds"/>
</dbReference>
<dbReference type="SUPFAM" id="SSF55347">
    <property type="entry name" value="Glyceraldehyde-3-phosphate dehydrogenase-like, C-terminal domain"/>
    <property type="match status" value="1"/>
</dbReference>
<accession>A0A6V8K312</accession>
<organism evidence="4 5">
    <name type="scientific">Phytohabitans houttuyneae</name>
    <dbReference type="NCBI Taxonomy" id="1076126"/>
    <lineage>
        <taxon>Bacteria</taxon>
        <taxon>Bacillati</taxon>
        <taxon>Actinomycetota</taxon>
        <taxon>Actinomycetes</taxon>
        <taxon>Micromonosporales</taxon>
        <taxon>Micromonosporaceae</taxon>
    </lineage>
</organism>
<gene>
    <name evidence="4" type="ORF">Phou_009210</name>
</gene>
<dbReference type="EMBL" id="BLPF01000001">
    <property type="protein sequence ID" value="GFJ76741.1"/>
    <property type="molecule type" value="Genomic_DNA"/>
</dbReference>
<comment type="caution">
    <text evidence="4">The sequence shown here is derived from an EMBL/GenBank/DDBJ whole genome shotgun (WGS) entry which is preliminary data.</text>
</comment>
<reference evidence="4 5" key="2">
    <citation type="submission" date="2020-03" db="EMBL/GenBank/DDBJ databases">
        <authorList>
            <person name="Ichikawa N."/>
            <person name="Kimura A."/>
            <person name="Kitahashi Y."/>
            <person name="Uohara A."/>
        </authorList>
    </citation>
    <scope>NUCLEOTIDE SEQUENCE [LARGE SCALE GENOMIC DNA]</scope>
    <source>
        <strain evidence="4 5">NBRC 108639</strain>
    </source>
</reference>
<sequence length="378" mass="39393">MGVIGLGWMGRVHSQSYLRVGHHFPDLALAPRLVTAADPVAALREDAARRYGFARTTVDWAGVLADAEVEAVSITTPTDLHVEVGVAAARAGKHIWIEKPVGRDAAEAAAVQSAAAEAGVRGTVGFNYRSAPAVARARELIAAGHLGTVTHARFRFLGDYAAHPMGALSWRFVRATSGSGVLGDLMSHAADLARHLLGPLDAVVADQATFIPERPTPSGATSHYAIASGALGPVENEDWAACLVRFASGARGSLEASRVSVTDQNNYGFEIHGTEGALAWDFRRMGELRVSTGGGYQNLSLAAEHVGPGAGEFAAFQPGAGIAMSYDDLKVIEAAGFLRSIVDGAAHGPVLIDAVHAARATAAMAESFRTGAWISLST</sequence>
<dbReference type="Gene3D" id="3.40.50.720">
    <property type="entry name" value="NAD(P)-binding Rossmann-like Domain"/>
    <property type="match status" value="1"/>
</dbReference>
<evidence type="ECO:0000313" key="4">
    <source>
        <dbReference type="EMBL" id="GFJ76741.1"/>
    </source>
</evidence>
<dbReference type="Proteomes" id="UP000482800">
    <property type="component" value="Unassembled WGS sequence"/>
</dbReference>
<dbReference type="Gene3D" id="3.30.360.10">
    <property type="entry name" value="Dihydrodipicolinate Reductase, domain 2"/>
    <property type="match status" value="1"/>
</dbReference>